<accession>A0A1W6KAR7</accession>
<organism evidence="1 2">
    <name type="scientific">Marinobacter salarius</name>
    <dbReference type="NCBI Taxonomy" id="1420917"/>
    <lineage>
        <taxon>Bacteria</taxon>
        <taxon>Pseudomonadati</taxon>
        <taxon>Pseudomonadota</taxon>
        <taxon>Gammaproteobacteria</taxon>
        <taxon>Pseudomonadales</taxon>
        <taxon>Marinobacteraceae</taxon>
        <taxon>Marinobacter</taxon>
    </lineage>
</organism>
<proteinExistence type="predicted"/>
<dbReference type="EMBL" id="CP020931">
    <property type="protein sequence ID" value="ARM84513.1"/>
    <property type="molecule type" value="Genomic_DNA"/>
</dbReference>
<sequence>MRCQGENRDDLINGVIVQKDGELTFETEPDVYLDAPYQNVRLSGLANTRLEDNLRSFPIDGLKLSGPMSFLDDGQLVIDQRNVEPILLLTCLLGEATVGGFA</sequence>
<evidence type="ECO:0000313" key="1">
    <source>
        <dbReference type="EMBL" id="ARM84513.1"/>
    </source>
</evidence>
<dbReference type="Proteomes" id="UP000193100">
    <property type="component" value="Chromosome"/>
</dbReference>
<name>A0A1W6KAR7_9GAMM</name>
<gene>
    <name evidence="1" type="ORF">MARSALSMR5_02450</name>
</gene>
<dbReference type="AlphaFoldDB" id="A0A1W6KAR7"/>
<dbReference type="STRING" id="1420917.AU15_20600"/>
<reference evidence="1 2" key="1">
    <citation type="submission" date="2017-04" db="EMBL/GenBank/DDBJ databases">
        <title>Genome Sequence of Marinobacter salarius strain SMR5 Isolated from a culture of the Diatom Skeletonema marinoi.</title>
        <authorList>
            <person name="Topel M."/>
            <person name="Pinder M.I.M."/>
            <person name="Johansson O.N."/>
            <person name="Kourtchenko O."/>
            <person name="Godhe A."/>
            <person name="Clarke A.K."/>
        </authorList>
    </citation>
    <scope>NUCLEOTIDE SEQUENCE [LARGE SCALE GENOMIC DNA]</scope>
    <source>
        <strain evidence="1 2">SMR5</strain>
    </source>
</reference>
<protein>
    <submittedName>
        <fullName evidence="1">Uncharacterized protein</fullName>
    </submittedName>
</protein>
<evidence type="ECO:0000313" key="2">
    <source>
        <dbReference type="Proteomes" id="UP000193100"/>
    </source>
</evidence>